<keyword evidence="10" id="KW-1185">Reference proteome</keyword>
<dbReference type="GO" id="GO:0006631">
    <property type="term" value="P:fatty acid metabolic process"/>
    <property type="evidence" value="ECO:0007669"/>
    <property type="project" value="TreeGrafter"/>
</dbReference>
<evidence type="ECO:0000256" key="4">
    <source>
        <dbReference type="ARBA" id="ARBA00039009"/>
    </source>
</evidence>
<dbReference type="Proteomes" id="UP000324832">
    <property type="component" value="Unassembled WGS sequence"/>
</dbReference>
<dbReference type="GO" id="GO:0031956">
    <property type="term" value="F:medium-chain fatty acid-CoA ligase activity"/>
    <property type="evidence" value="ECO:0007669"/>
    <property type="project" value="UniProtKB-EC"/>
</dbReference>
<dbReference type="EMBL" id="FZQP02000670">
    <property type="protein sequence ID" value="VVC89996.1"/>
    <property type="molecule type" value="Genomic_DNA"/>
</dbReference>
<evidence type="ECO:0000256" key="3">
    <source>
        <dbReference type="ARBA" id="ARBA00037247"/>
    </source>
</evidence>
<comment type="function">
    <text evidence="3">Acyl-CoA synthases catalyze the initial reaction in fatty acid metabolism, by forming a thioester with CoA. Has some preference toward medium-chain substrates. Plays a role in adipocyte differentiation.</text>
</comment>
<dbReference type="PROSITE" id="PS00455">
    <property type="entry name" value="AMP_BINDING"/>
    <property type="match status" value="1"/>
</dbReference>
<reference evidence="9 10" key="1">
    <citation type="submission" date="2017-07" db="EMBL/GenBank/DDBJ databases">
        <authorList>
            <person name="Talla V."/>
            <person name="Backstrom N."/>
        </authorList>
    </citation>
    <scope>NUCLEOTIDE SEQUENCE [LARGE SCALE GENOMIC DNA]</scope>
</reference>
<proteinExistence type="inferred from homology"/>
<evidence type="ECO:0000313" key="9">
    <source>
        <dbReference type="EMBL" id="VVC89996.1"/>
    </source>
</evidence>
<evidence type="ECO:0000256" key="7">
    <source>
        <dbReference type="ARBA" id="ARBA00048277"/>
    </source>
</evidence>
<dbReference type="Gene3D" id="3.40.50.12780">
    <property type="entry name" value="N-terminal domain of ligase-like"/>
    <property type="match status" value="1"/>
</dbReference>
<evidence type="ECO:0000313" key="10">
    <source>
        <dbReference type="Proteomes" id="UP000324832"/>
    </source>
</evidence>
<sequence>MFPRGTARSNFKHLRFTSYVHNPGCEPLTYSNLGDVLEETVNKYPNRADALGCALRNNGFEKGDRLGIWSQNCSGWIISAIAAARAGLISVMINSLYESSELRHCINKIELKGLVLGDNISGKNYYEMLRQLIPELNNTKPGDLTSETLPSLKYLFSMGKNDLKGVYNVNSFTNEYNNKDTTKYRREVKPEDGAIIHFTSGSTGLPKGGLDSNFAVVNSAYFNGLRFGLHEEHHKICVQVPMFHALGSIVTVLGGLRHGATLIIPSPTYSTAANINAMFNEKCTTITGTPTMYVDLLSQIRTRGELPAKLKVAMTAGAPCSPKIIQQIQQHLADRVMSTGGVFQSFLEDSC</sequence>
<gene>
    <name evidence="9" type="ORF">LSINAPIS_LOCUS3003</name>
</gene>
<evidence type="ECO:0000256" key="6">
    <source>
        <dbReference type="ARBA" id="ARBA00047319"/>
    </source>
</evidence>
<dbReference type="AlphaFoldDB" id="A0A5E4PVG0"/>
<name>A0A5E4PVG0_9NEOP</name>
<comment type="catalytic activity">
    <reaction evidence="7">
        <text>a medium-chain fatty acid + ATP + CoA = a medium-chain fatty acyl-CoA + AMP + diphosphate</text>
        <dbReference type="Rhea" id="RHEA:48340"/>
        <dbReference type="ChEBI" id="CHEBI:30616"/>
        <dbReference type="ChEBI" id="CHEBI:33019"/>
        <dbReference type="ChEBI" id="CHEBI:57287"/>
        <dbReference type="ChEBI" id="CHEBI:59558"/>
        <dbReference type="ChEBI" id="CHEBI:90546"/>
        <dbReference type="ChEBI" id="CHEBI:456215"/>
        <dbReference type="EC" id="6.2.1.2"/>
    </reaction>
</comment>
<accession>A0A5E4PVG0</accession>
<evidence type="ECO:0000256" key="1">
    <source>
        <dbReference type="ARBA" id="ARBA00006432"/>
    </source>
</evidence>
<evidence type="ECO:0000256" key="2">
    <source>
        <dbReference type="ARBA" id="ARBA00022598"/>
    </source>
</evidence>
<evidence type="ECO:0000256" key="5">
    <source>
        <dbReference type="ARBA" id="ARBA00039638"/>
    </source>
</evidence>
<dbReference type="EC" id="6.2.1.2" evidence="4"/>
<dbReference type="Pfam" id="PF00501">
    <property type="entry name" value="AMP-binding"/>
    <property type="match status" value="1"/>
</dbReference>
<feature type="domain" description="AMP-dependent synthetase/ligase" evidence="8">
    <location>
        <begin position="45"/>
        <end position="341"/>
    </location>
</feature>
<dbReference type="InterPro" id="IPR042099">
    <property type="entry name" value="ANL_N_sf"/>
</dbReference>
<organism evidence="9 10">
    <name type="scientific">Leptidea sinapis</name>
    <dbReference type="NCBI Taxonomy" id="189913"/>
    <lineage>
        <taxon>Eukaryota</taxon>
        <taxon>Metazoa</taxon>
        <taxon>Ecdysozoa</taxon>
        <taxon>Arthropoda</taxon>
        <taxon>Hexapoda</taxon>
        <taxon>Insecta</taxon>
        <taxon>Pterygota</taxon>
        <taxon>Neoptera</taxon>
        <taxon>Endopterygota</taxon>
        <taxon>Lepidoptera</taxon>
        <taxon>Glossata</taxon>
        <taxon>Ditrysia</taxon>
        <taxon>Papilionoidea</taxon>
        <taxon>Pieridae</taxon>
        <taxon>Dismorphiinae</taxon>
        <taxon>Leptidea</taxon>
    </lineage>
</organism>
<dbReference type="InterPro" id="IPR020845">
    <property type="entry name" value="AMP-binding_CS"/>
</dbReference>
<dbReference type="SUPFAM" id="SSF56801">
    <property type="entry name" value="Acetyl-CoA synthetase-like"/>
    <property type="match status" value="1"/>
</dbReference>
<protein>
    <recommendedName>
        <fullName evidence="5">Medium-chain acyl-CoA ligase ACSF2, mitochondrial</fullName>
        <ecNumber evidence="4">6.2.1.2</ecNumber>
    </recommendedName>
</protein>
<dbReference type="InterPro" id="IPR000873">
    <property type="entry name" value="AMP-dep_synth/lig_dom"/>
</dbReference>
<comment type="similarity">
    <text evidence="1">Belongs to the ATP-dependent AMP-binding enzyme family.</text>
</comment>
<evidence type="ECO:0000259" key="8">
    <source>
        <dbReference type="Pfam" id="PF00501"/>
    </source>
</evidence>
<comment type="catalytic activity">
    <reaction evidence="6">
        <text>octanoate + ATP + CoA = octanoyl-CoA + AMP + diphosphate</text>
        <dbReference type="Rhea" id="RHEA:33631"/>
        <dbReference type="ChEBI" id="CHEBI:25646"/>
        <dbReference type="ChEBI" id="CHEBI:30616"/>
        <dbReference type="ChEBI" id="CHEBI:33019"/>
        <dbReference type="ChEBI" id="CHEBI:57287"/>
        <dbReference type="ChEBI" id="CHEBI:57386"/>
        <dbReference type="ChEBI" id="CHEBI:456215"/>
    </reaction>
</comment>
<dbReference type="PANTHER" id="PTHR43201">
    <property type="entry name" value="ACYL-COA SYNTHETASE"/>
    <property type="match status" value="1"/>
</dbReference>
<dbReference type="PANTHER" id="PTHR43201:SF5">
    <property type="entry name" value="MEDIUM-CHAIN ACYL-COA LIGASE ACSF2, MITOCHONDRIAL"/>
    <property type="match status" value="1"/>
</dbReference>
<keyword evidence="2" id="KW-0436">Ligase</keyword>